<dbReference type="SUPFAM" id="SSF82199">
    <property type="entry name" value="SET domain"/>
    <property type="match status" value="1"/>
</dbReference>
<reference evidence="1" key="1">
    <citation type="submission" date="2014-11" db="EMBL/GenBank/DDBJ databases">
        <authorList>
            <person name="Otto D Thomas"/>
            <person name="Naeem Raeece"/>
        </authorList>
    </citation>
    <scope>NUCLEOTIDE SEQUENCE</scope>
</reference>
<accession>A0A0G4FPR7</accession>
<dbReference type="InterPro" id="IPR046341">
    <property type="entry name" value="SET_dom_sf"/>
</dbReference>
<dbReference type="AlphaFoldDB" id="A0A0G4FPR7"/>
<gene>
    <name evidence="1" type="ORF">Cvel_3606</name>
</gene>
<sequence length="253" mass="28449">MDETLYDRLALVDTACCRLVQYRNTSSLTKKDIEEWAKDPLEKLSAFQVKVSGFPDPSDEFWFFNMGDIEVDIKAVSDENIQKCILIVDESFEDLKERVCPRNPSFKVEDSAYSGGMCLIAQEHIPAGTLIGTFHGYIRHMDEGSNEHYNASIGGSGGTLTVDPTLDSPEVMPEFQNAVAFRINEPPPGRFANAMWRMRKGEPPQAVAETDILPDEEVFLFYGNGYSPVRDYPIAEGLEYRETDDSYDSDKDG</sequence>
<proteinExistence type="predicted"/>
<dbReference type="EMBL" id="CDMZ01000539">
    <property type="protein sequence ID" value="CEM16452.1"/>
    <property type="molecule type" value="Genomic_DNA"/>
</dbReference>
<dbReference type="Gene3D" id="2.170.270.10">
    <property type="entry name" value="SET domain"/>
    <property type="match status" value="1"/>
</dbReference>
<protein>
    <recommendedName>
        <fullName evidence="2">SET domain-containing protein</fullName>
    </recommendedName>
</protein>
<name>A0A0G4FPR7_9ALVE</name>
<dbReference type="VEuPathDB" id="CryptoDB:Cvel_3606"/>
<organism evidence="1">
    <name type="scientific">Chromera velia CCMP2878</name>
    <dbReference type="NCBI Taxonomy" id="1169474"/>
    <lineage>
        <taxon>Eukaryota</taxon>
        <taxon>Sar</taxon>
        <taxon>Alveolata</taxon>
        <taxon>Colpodellida</taxon>
        <taxon>Chromeraceae</taxon>
        <taxon>Chromera</taxon>
    </lineage>
</organism>
<evidence type="ECO:0008006" key="2">
    <source>
        <dbReference type="Google" id="ProtNLM"/>
    </source>
</evidence>
<evidence type="ECO:0000313" key="1">
    <source>
        <dbReference type="EMBL" id="CEM16452.1"/>
    </source>
</evidence>